<dbReference type="AlphaFoldDB" id="A0A8S1NEJ4"/>
<keyword evidence="1" id="KW-0472">Membrane</keyword>
<evidence type="ECO:0000256" key="1">
    <source>
        <dbReference type="SAM" id="Phobius"/>
    </source>
</evidence>
<evidence type="ECO:0000313" key="3">
    <source>
        <dbReference type="Proteomes" id="UP000688137"/>
    </source>
</evidence>
<keyword evidence="1" id="KW-1133">Transmembrane helix</keyword>
<evidence type="ECO:0008006" key="4">
    <source>
        <dbReference type="Google" id="ProtNLM"/>
    </source>
</evidence>
<comment type="caution">
    <text evidence="2">The sequence shown here is derived from an EMBL/GenBank/DDBJ whole genome shotgun (WGS) entry which is preliminary data.</text>
</comment>
<reference evidence="2" key="1">
    <citation type="submission" date="2021-01" db="EMBL/GenBank/DDBJ databases">
        <authorList>
            <consortium name="Genoscope - CEA"/>
            <person name="William W."/>
        </authorList>
    </citation>
    <scope>NUCLEOTIDE SEQUENCE</scope>
</reference>
<dbReference type="EMBL" id="CAJJDM010000076">
    <property type="protein sequence ID" value="CAD8085134.1"/>
    <property type="molecule type" value="Genomic_DNA"/>
</dbReference>
<feature type="transmembrane region" description="Helical" evidence="1">
    <location>
        <begin position="90"/>
        <end position="115"/>
    </location>
</feature>
<feature type="transmembrane region" description="Helical" evidence="1">
    <location>
        <begin position="158"/>
        <end position="179"/>
    </location>
</feature>
<feature type="transmembrane region" description="Helical" evidence="1">
    <location>
        <begin position="127"/>
        <end position="146"/>
    </location>
</feature>
<keyword evidence="3" id="KW-1185">Reference proteome</keyword>
<organism evidence="2 3">
    <name type="scientific">Paramecium primaurelia</name>
    <dbReference type="NCBI Taxonomy" id="5886"/>
    <lineage>
        <taxon>Eukaryota</taxon>
        <taxon>Sar</taxon>
        <taxon>Alveolata</taxon>
        <taxon>Ciliophora</taxon>
        <taxon>Intramacronucleata</taxon>
        <taxon>Oligohymenophorea</taxon>
        <taxon>Peniculida</taxon>
        <taxon>Parameciidae</taxon>
        <taxon>Paramecium</taxon>
    </lineage>
</organism>
<feature type="transmembrane region" description="Helical" evidence="1">
    <location>
        <begin position="246"/>
        <end position="266"/>
    </location>
</feature>
<dbReference type="Proteomes" id="UP000688137">
    <property type="component" value="Unassembled WGS sequence"/>
</dbReference>
<protein>
    <recommendedName>
        <fullName evidence="4">Transmembrane protein</fullName>
    </recommendedName>
</protein>
<evidence type="ECO:0000313" key="2">
    <source>
        <dbReference type="EMBL" id="CAD8085134.1"/>
    </source>
</evidence>
<feature type="transmembrane region" description="Helical" evidence="1">
    <location>
        <begin position="191"/>
        <end position="217"/>
    </location>
</feature>
<name>A0A8S1NEJ4_PARPR</name>
<accession>A0A8S1NEJ4</accession>
<feature type="transmembrane region" description="Helical" evidence="1">
    <location>
        <begin position="224"/>
        <end position="240"/>
    </location>
</feature>
<sequence length="297" mass="34897">MQQVKYPQFDIQSSNQLENLQQQLFQNTKQDIKYLPVQPQYNLNLQQYQLVSLPYTKQTNTQQNYYNLDQLPQSTNSYLLKDSDFLTQKFFLSSILGMFIFWTFLFVLIFFIMMILFGRNLYKHQNAYPYCFAASVIILIFLVKIGSMEKFRKTELTLLIYFGSIIAYTLTFFFIIASFSTDPSIEMSGAFIAGLLLIIPLFSNFMVTIILLMYVLIETKQFRYFRVFFFEFLCVLPFAIIQIQYIISLVIILPYTCLLINVLKQIQLGRFNLSKDQVLSGTLAAYYGIFVPFVLFD</sequence>
<keyword evidence="1" id="KW-0812">Transmembrane</keyword>
<proteinExistence type="predicted"/>
<feature type="transmembrane region" description="Helical" evidence="1">
    <location>
        <begin position="278"/>
        <end position="296"/>
    </location>
</feature>
<gene>
    <name evidence="2" type="ORF">PPRIM_AZ9-3.1.T0730179</name>
</gene>
<dbReference type="OMA" id="FANFIVT"/>